<dbReference type="SUPFAM" id="SSF48452">
    <property type="entry name" value="TPR-like"/>
    <property type="match status" value="1"/>
</dbReference>
<dbReference type="InterPro" id="IPR019734">
    <property type="entry name" value="TPR_rpt"/>
</dbReference>
<dbReference type="InterPro" id="IPR011990">
    <property type="entry name" value="TPR-like_helical_dom_sf"/>
</dbReference>
<keyword evidence="2" id="KW-0732">Signal</keyword>
<dbReference type="NCBIfam" id="NF008391">
    <property type="entry name" value="PRK11189.1"/>
    <property type="match status" value="1"/>
</dbReference>
<dbReference type="PROSITE" id="PS50005">
    <property type="entry name" value="TPR"/>
    <property type="match status" value="1"/>
</dbReference>
<dbReference type="Proteomes" id="UP000281112">
    <property type="component" value="Unassembled WGS sequence"/>
</dbReference>
<feature type="signal peptide" evidence="2">
    <location>
        <begin position="1"/>
        <end position="25"/>
    </location>
</feature>
<gene>
    <name evidence="3" type="primary">nlpI</name>
    <name evidence="3" type="ORF">EES38_04455</name>
</gene>
<evidence type="ECO:0000313" key="3">
    <source>
        <dbReference type="EMBL" id="RQW64431.1"/>
    </source>
</evidence>
<comment type="caution">
    <text evidence="3">The sequence shown here is derived from an EMBL/GenBank/DDBJ whole genome shotgun (WGS) entry which is preliminary data.</text>
</comment>
<dbReference type="Gene3D" id="1.25.40.10">
    <property type="entry name" value="Tetratricopeptide repeat domain"/>
    <property type="match status" value="1"/>
</dbReference>
<proteinExistence type="predicted"/>
<sequence length="300" mass="34468">MVKWLSIILSSFILLGCASSGSREAANTRWLYPPMARPVQPDLGKEVKIAQLTELLGRDNLPDKVKAKMFFERGNLYDAVGLKNLSRLDLERSLDLNPAQSEVFNMLGVYFTEMGQFDSAYEAFDSSLELDKNNVYAKRNQAIALYYGERPKLAIEPLEKIHPEDVEAPFHALWLYIIENDLDPVKAKSDLAKAYEQHKSDVWGWSLVAMMLNKVDEGDVFKALLNGTKDNTVLAQRLTEAYFYLAKRYQLEHQYADAIALYKLALSFNVYEYIENRYALLELEKIYHQLKEQQTEKDAS</sequence>
<evidence type="ECO:0000256" key="1">
    <source>
        <dbReference type="PROSITE-ProRule" id="PRU00339"/>
    </source>
</evidence>
<dbReference type="PROSITE" id="PS51257">
    <property type="entry name" value="PROKAR_LIPOPROTEIN"/>
    <property type="match status" value="1"/>
</dbReference>
<evidence type="ECO:0000256" key="2">
    <source>
        <dbReference type="SAM" id="SignalP"/>
    </source>
</evidence>
<protein>
    <submittedName>
        <fullName evidence="3">Lipoprotein NlpI</fullName>
    </submittedName>
</protein>
<organism evidence="3 4">
    <name type="scientific">Vibrio viridaestus</name>
    <dbReference type="NCBI Taxonomy" id="2487322"/>
    <lineage>
        <taxon>Bacteria</taxon>
        <taxon>Pseudomonadati</taxon>
        <taxon>Pseudomonadota</taxon>
        <taxon>Gammaproteobacteria</taxon>
        <taxon>Vibrionales</taxon>
        <taxon>Vibrionaceae</taxon>
        <taxon>Vibrio</taxon>
    </lineage>
</organism>
<keyword evidence="3" id="KW-0449">Lipoprotein</keyword>
<feature type="chain" id="PRO_5017921752" evidence="2">
    <location>
        <begin position="26"/>
        <end position="300"/>
    </location>
</feature>
<name>A0A3N9TJT0_9VIBR</name>
<dbReference type="OrthoDB" id="509324at2"/>
<reference evidence="3 4" key="1">
    <citation type="submission" date="2018-11" db="EMBL/GenBank/DDBJ databases">
        <title>Vibrio LJC006 sp. nov., isolated from seawater during the bloom of the enteromorpha.</title>
        <authorList>
            <person name="Liang J."/>
        </authorList>
    </citation>
    <scope>NUCLEOTIDE SEQUENCE [LARGE SCALE GENOMIC DNA]</scope>
    <source>
        <strain evidence="3 4">LJC006</strain>
    </source>
</reference>
<dbReference type="EMBL" id="RJVQ01000002">
    <property type="protein sequence ID" value="RQW64431.1"/>
    <property type="molecule type" value="Genomic_DNA"/>
</dbReference>
<evidence type="ECO:0000313" key="4">
    <source>
        <dbReference type="Proteomes" id="UP000281112"/>
    </source>
</evidence>
<dbReference type="SMART" id="SM00028">
    <property type="entry name" value="TPR"/>
    <property type="match status" value="3"/>
</dbReference>
<feature type="repeat" description="TPR" evidence="1">
    <location>
        <begin position="101"/>
        <end position="134"/>
    </location>
</feature>
<accession>A0A3N9TJT0</accession>
<dbReference type="AlphaFoldDB" id="A0A3N9TJT0"/>
<keyword evidence="1" id="KW-0802">TPR repeat</keyword>
<keyword evidence="4" id="KW-1185">Reference proteome</keyword>